<keyword evidence="7" id="KW-1185">Reference proteome</keyword>
<evidence type="ECO:0000256" key="4">
    <source>
        <dbReference type="SAM" id="SignalP"/>
    </source>
</evidence>
<feature type="chain" id="PRO_5026737530" evidence="4">
    <location>
        <begin position="25"/>
        <end position="350"/>
    </location>
</feature>
<dbReference type="RefSeq" id="WP_161316965.1">
    <property type="nucleotide sequence ID" value="NZ_WTUW01000009.1"/>
</dbReference>
<dbReference type="GO" id="GO:0030313">
    <property type="term" value="C:cell envelope"/>
    <property type="evidence" value="ECO:0007669"/>
    <property type="project" value="UniProtKB-SubCell"/>
</dbReference>
<dbReference type="AlphaFoldDB" id="A0A6L8WD18"/>
<feature type="domain" description="Periplasmic binding protein" evidence="5">
    <location>
        <begin position="53"/>
        <end position="308"/>
    </location>
</feature>
<name>A0A6L8WD18_9PROT</name>
<dbReference type="PANTHER" id="PTHR46847">
    <property type="entry name" value="D-ALLOSE-BINDING PERIPLASMIC PROTEIN-RELATED"/>
    <property type="match status" value="1"/>
</dbReference>
<organism evidence="6 7">
    <name type="scientific">Sneathiella litorea</name>
    <dbReference type="NCBI Taxonomy" id="2606216"/>
    <lineage>
        <taxon>Bacteria</taxon>
        <taxon>Pseudomonadati</taxon>
        <taxon>Pseudomonadota</taxon>
        <taxon>Alphaproteobacteria</taxon>
        <taxon>Sneathiellales</taxon>
        <taxon>Sneathiellaceae</taxon>
        <taxon>Sneathiella</taxon>
    </lineage>
</organism>
<evidence type="ECO:0000313" key="6">
    <source>
        <dbReference type="EMBL" id="MZR32330.1"/>
    </source>
</evidence>
<comment type="caution">
    <text evidence="6">The sequence shown here is derived from an EMBL/GenBank/DDBJ whole genome shotgun (WGS) entry which is preliminary data.</text>
</comment>
<proteinExistence type="inferred from homology"/>
<dbReference type="EMBL" id="WTUW01000009">
    <property type="protein sequence ID" value="MZR32330.1"/>
    <property type="molecule type" value="Genomic_DNA"/>
</dbReference>
<comment type="subcellular location">
    <subcellularLocation>
        <location evidence="1">Cell envelope</location>
    </subcellularLocation>
</comment>
<reference evidence="6 7" key="1">
    <citation type="submission" date="2019-12" db="EMBL/GenBank/DDBJ databases">
        <title>Snethiella sp. nov. sp. isolated from sea sand.</title>
        <authorList>
            <person name="Kim J."/>
            <person name="Jeong S.E."/>
            <person name="Jung H.S."/>
            <person name="Jeon C.O."/>
        </authorList>
    </citation>
    <scope>NUCLEOTIDE SEQUENCE [LARGE SCALE GENOMIC DNA]</scope>
    <source>
        <strain evidence="6 7">DP05</strain>
    </source>
</reference>
<accession>A0A6L8WD18</accession>
<evidence type="ECO:0000256" key="1">
    <source>
        <dbReference type="ARBA" id="ARBA00004196"/>
    </source>
</evidence>
<evidence type="ECO:0000313" key="7">
    <source>
        <dbReference type="Proteomes" id="UP000476030"/>
    </source>
</evidence>
<dbReference type="PANTHER" id="PTHR46847:SF1">
    <property type="entry name" value="D-ALLOSE-BINDING PERIPLASMIC PROTEIN-RELATED"/>
    <property type="match status" value="1"/>
</dbReference>
<evidence type="ECO:0000256" key="2">
    <source>
        <dbReference type="ARBA" id="ARBA00007639"/>
    </source>
</evidence>
<evidence type="ECO:0000259" key="5">
    <source>
        <dbReference type="Pfam" id="PF13407"/>
    </source>
</evidence>
<dbReference type="GO" id="GO:0030246">
    <property type="term" value="F:carbohydrate binding"/>
    <property type="evidence" value="ECO:0007669"/>
    <property type="project" value="UniProtKB-ARBA"/>
</dbReference>
<protein>
    <submittedName>
        <fullName evidence="6">Substrate-binding domain-containing protein</fullName>
    </submittedName>
</protein>
<dbReference type="Gene3D" id="3.40.50.2300">
    <property type="match status" value="2"/>
</dbReference>
<gene>
    <name evidence="6" type="ORF">GQE98_16950</name>
</gene>
<dbReference type="InterPro" id="IPR028082">
    <property type="entry name" value="Peripla_BP_I"/>
</dbReference>
<dbReference type="InterPro" id="IPR025997">
    <property type="entry name" value="SBP_2_dom"/>
</dbReference>
<dbReference type="SUPFAM" id="SSF53822">
    <property type="entry name" value="Periplasmic binding protein-like I"/>
    <property type="match status" value="1"/>
</dbReference>
<keyword evidence="3 4" id="KW-0732">Signal</keyword>
<feature type="signal peptide" evidence="4">
    <location>
        <begin position="1"/>
        <end position="24"/>
    </location>
</feature>
<dbReference type="Proteomes" id="UP000476030">
    <property type="component" value="Unassembled WGS sequence"/>
</dbReference>
<dbReference type="Pfam" id="PF13407">
    <property type="entry name" value="Peripla_BP_4"/>
    <property type="match status" value="1"/>
</dbReference>
<sequence>MRKLIEFVGSTVVAIGLLTGLASAADEARVMQEKQAAEIVDTSAYKKEGPYKIGVAAGYMGNSWVVFTLQHIKYEASLHDDITEVLVTDAAFNPTKQVADIEDLISKGVDLILYWPVDDKAIEGALKKATDKGIPTINTGGGFVNSPSVTASVFIDQWNLGEMVARRLFQDMGGKGKIFAMLPIAGTTAAVDQLAALKAVMEEYPDIELLSAEYGDWNRAKAKQITENLLQKYPEIDGVFSPAGQMSIGVAEAFDEAGRLSEVIMSPGDEYNGWLKWVRTNNQGGAVTFPTRVGQEALRLGMRILRGENVRRGQKVPSEYISPGAAGVYAETDRPDDWWASELPEAWKPQ</sequence>
<evidence type="ECO:0000256" key="3">
    <source>
        <dbReference type="ARBA" id="ARBA00022729"/>
    </source>
</evidence>
<comment type="similarity">
    <text evidence="2">Belongs to the bacterial solute-binding protein 2 family.</text>
</comment>